<sequence length="365" mass="42019">MSINRDIFDELFVLELANNHWGSLERGLKIITDFSRIVRFNNVRASIKLQFRDVDNFIHRDFRDRTDIRYIKKTLDTKMTEDDYATLVKAVRQGGCIPMATPFDEKSVNLCVELGIPIIKIASSDLNDWFLIEKIAETRKPVIVSTGGSSLKDIDDLVIFFENRNVPLAINHCVSLYPSEDSELEMNQIDYLKNRYPNHVIGFSTHEYTDWTSSMLIAYAKGARTFERHIDIEMDGVPVSPYCSLPEQVDIWFKAFQKAKEMCGAPGTQKRMPPEREIKYLDALVRGVYAKRDLPEGYILNHDRLNEDLYLAVPLQKGQISCRELMSGEILTRACNKDEPIMIDSIDSPYSTNDSLRKIIYQRGL</sequence>
<dbReference type="Proteomes" id="UP000525432">
    <property type="component" value="Unassembled WGS sequence"/>
</dbReference>
<dbReference type="AlphaFoldDB" id="A0A841V369"/>
<dbReference type="Pfam" id="PF03102">
    <property type="entry name" value="NeuB"/>
    <property type="match status" value="1"/>
</dbReference>
<evidence type="ECO:0000313" key="3">
    <source>
        <dbReference type="Proteomes" id="UP000525432"/>
    </source>
</evidence>
<dbReference type="InterPro" id="IPR013785">
    <property type="entry name" value="Aldolase_TIM"/>
</dbReference>
<evidence type="ECO:0000313" key="2">
    <source>
        <dbReference type="EMBL" id="MBC1196645.1"/>
    </source>
</evidence>
<dbReference type="GO" id="GO:0047444">
    <property type="term" value="F:N-acylneuraminate-9-phosphate synthase activity"/>
    <property type="evidence" value="ECO:0007669"/>
    <property type="project" value="TreeGrafter"/>
</dbReference>
<comment type="caution">
    <text evidence="2">The sequence shown here is derived from an EMBL/GenBank/DDBJ whole genome shotgun (WGS) entry which is preliminary data.</text>
</comment>
<dbReference type="SUPFAM" id="SSF51569">
    <property type="entry name" value="Aldolase"/>
    <property type="match status" value="1"/>
</dbReference>
<dbReference type="PANTHER" id="PTHR42966">
    <property type="entry name" value="N-ACETYLNEURAMINATE SYNTHASE"/>
    <property type="match status" value="1"/>
</dbReference>
<accession>A0A841V369</accession>
<dbReference type="InterPro" id="IPR013132">
    <property type="entry name" value="PseI/NeuA/B-like_N"/>
</dbReference>
<organism evidence="2 3">
    <name type="scientific">Microcystis aeruginosa BLCC-F158</name>
    <dbReference type="NCBI Taxonomy" id="2755316"/>
    <lineage>
        <taxon>Bacteria</taxon>
        <taxon>Bacillati</taxon>
        <taxon>Cyanobacteriota</taxon>
        <taxon>Cyanophyceae</taxon>
        <taxon>Oscillatoriophycideae</taxon>
        <taxon>Chroococcales</taxon>
        <taxon>Microcystaceae</taxon>
        <taxon>Microcystis</taxon>
    </lineage>
</organism>
<evidence type="ECO:0000259" key="1">
    <source>
        <dbReference type="Pfam" id="PF03102"/>
    </source>
</evidence>
<proteinExistence type="predicted"/>
<dbReference type="EMBL" id="JACEGC010000085">
    <property type="protein sequence ID" value="MBC1196645.1"/>
    <property type="molecule type" value="Genomic_DNA"/>
</dbReference>
<dbReference type="PANTHER" id="PTHR42966:SF1">
    <property type="entry name" value="SIALIC ACID SYNTHASE"/>
    <property type="match status" value="1"/>
</dbReference>
<dbReference type="Gene3D" id="3.20.20.70">
    <property type="entry name" value="Aldolase class I"/>
    <property type="match status" value="1"/>
</dbReference>
<reference evidence="2 3" key="1">
    <citation type="submission" date="2020-07" db="EMBL/GenBank/DDBJ databases">
        <title>Genomes of two Microcystis aeruginosa (Cyanobacteria) strains from Florida (USA) with disparate toxicogenic potential.</title>
        <authorList>
            <person name="Lefler F.W."/>
            <person name="Barbosa M."/>
            <person name="Berthold D.E."/>
            <person name="Laughinghouse H.D. IV."/>
        </authorList>
    </citation>
    <scope>NUCLEOTIDE SEQUENCE [LARGE SCALE GENOMIC DNA]</scope>
    <source>
        <strain evidence="2 3">BLCCF158</strain>
    </source>
</reference>
<dbReference type="InterPro" id="IPR051690">
    <property type="entry name" value="PseI-like"/>
</dbReference>
<name>A0A841V369_MICAE</name>
<feature type="domain" description="PseI/NeuA/B-like" evidence="1">
    <location>
        <begin position="47"/>
        <end position="234"/>
    </location>
</feature>
<dbReference type="Gene3D" id="3.90.1210.10">
    <property type="entry name" value="Antifreeze-like/N-acetylneuraminic acid synthase C-terminal domain"/>
    <property type="match status" value="1"/>
</dbReference>
<dbReference type="RefSeq" id="WP_185240370.1">
    <property type="nucleotide sequence ID" value="NZ_JACEGC010000085.1"/>
</dbReference>
<protein>
    <submittedName>
        <fullName evidence="2">N-acetylneuraminate synthase family protein</fullName>
    </submittedName>
</protein>
<gene>
    <name evidence="2" type="ORF">H0901_15640</name>
</gene>
<dbReference type="GO" id="GO:0016051">
    <property type="term" value="P:carbohydrate biosynthetic process"/>
    <property type="evidence" value="ECO:0007669"/>
    <property type="project" value="InterPro"/>
</dbReference>